<dbReference type="RefSeq" id="WP_204891690.1">
    <property type="nucleotide sequence ID" value="NZ_JBHUFW010000002.1"/>
</dbReference>
<keyword evidence="3 6" id="KW-0812">Transmembrane</keyword>
<organism evidence="8 9">
    <name type="scientific">Planococcus chinensis</name>
    <dbReference type="NCBI Taxonomy" id="272917"/>
    <lineage>
        <taxon>Bacteria</taxon>
        <taxon>Bacillati</taxon>
        <taxon>Bacillota</taxon>
        <taxon>Bacilli</taxon>
        <taxon>Bacillales</taxon>
        <taxon>Caryophanaceae</taxon>
        <taxon>Planococcus</taxon>
    </lineage>
</organism>
<evidence type="ECO:0000256" key="3">
    <source>
        <dbReference type="ARBA" id="ARBA00022692"/>
    </source>
</evidence>
<accession>A0ABW4QDK1</accession>
<keyword evidence="4 6" id="KW-1133">Transmembrane helix</keyword>
<evidence type="ECO:0000313" key="8">
    <source>
        <dbReference type="EMBL" id="MFD1861665.1"/>
    </source>
</evidence>
<keyword evidence="9" id="KW-1185">Reference proteome</keyword>
<evidence type="ECO:0000256" key="1">
    <source>
        <dbReference type="ARBA" id="ARBA00004651"/>
    </source>
</evidence>
<keyword evidence="5 6" id="KW-0472">Membrane</keyword>
<evidence type="ECO:0000256" key="5">
    <source>
        <dbReference type="ARBA" id="ARBA00023136"/>
    </source>
</evidence>
<keyword evidence="2" id="KW-1003">Cell membrane</keyword>
<evidence type="ECO:0000256" key="4">
    <source>
        <dbReference type="ARBA" id="ARBA00022989"/>
    </source>
</evidence>
<evidence type="ECO:0000259" key="7">
    <source>
        <dbReference type="Pfam" id="PF13396"/>
    </source>
</evidence>
<proteinExistence type="predicted"/>
<reference evidence="9" key="1">
    <citation type="journal article" date="2019" name="Int. J. Syst. Evol. Microbiol.">
        <title>The Global Catalogue of Microorganisms (GCM) 10K type strain sequencing project: providing services to taxonomists for standard genome sequencing and annotation.</title>
        <authorList>
            <consortium name="The Broad Institute Genomics Platform"/>
            <consortium name="The Broad Institute Genome Sequencing Center for Infectious Disease"/>
            <person name="Wu L."/>
            <person name="Ma J."/>
        </authorList>
    </citation>
    <scope>NUCLEOTIDE SEQUENCE [LARGE SCALE GENOMIC DNA]</scope>
    <source>
        <strain evidence="9">CGMCC 1.15475</strain>
    </source>
</reference>
<comment type="subcellular location">
    <subcellularLocation>
        <location evidence="1">Cell membrane</location>
        <topology evidence="1">Multi-pass membrane protein</topology>
    </subcellularLocation>
</comment>
<gene>
    <name evidence="8" type="ORF">ACFSDB_01935</name>
</gene>
<feature type="transmembrane region" description="Helical" evidence="6">
    <location>
        <begin position="7"/>
        <end position="26"/>
    </location>
</feature>
<comment type="caution">
    <text evidence="8">The sequence shown here is derived from an EMBL/GenBank/DDBJ whole genome shotgun (WGS) entry which is preliminary data.</text>
</comment>
<dbReference type="Proteomes" id="UP001597273">
    <property type="component" value="Unassembled WGS sequence"/>
</dbReference>
<sequence length="64" mass="7187">MGETDLVLLLLPILLIQFALMVFALVDLVKNPNPNGPKWMWAAVIVLLNIIGPIIYLVVGRRNY</sequence>
<feature type="domain" description="Cardiolipin synthase N-terminal" evidence="7">
    <location>
        <begin position="19"/>
        <end position="61"/>
    </location>
</feature>
<evidence type="ECO:0000313" key="9">
    <source>
        <dbReference type="Proteomes" id="UP001597273"/>
    </source>
</evidence>
<evidence type="ECO:0000256" key="2">
    <source>
        <dbReference type="ARBA" id="ARBA00022475"/>
    </source>
</evidence>
<evidence type="ECO:0000256" key="6">
    <source>
        <dbReference type="SAM" id="Phobius"/>
    </source>
</evidence>
<feature type="transmembrane region" description="Helical" evidence="6">
    <location>
        <begin position="38"/>
        <end position="59"/>
    </location>
</feature>
<name>A0ABW4QDK1_9BACL</name>
<dbReference type="EMBL" id="JBHUFW010000002">
    <property type="protein sequence ID" value="MFD1861665.1"/>
    <property type="molecule type" value="Genomic_DNA"/>
</dbReference>
<dbReference type="InterPro" id="IPR027379">
    <property type="entry name" value="CLS_N"/>
</dbReference>
<protein>
    <submittedName>
        <fullName evidence="8">PLD nuclease N-terminal domain-containing protein</fullName>
    </submittedName>
</protein>
<dbReference type="Pfam" id="PF13396">
    <property type="entry name" value="PLDc_N"/>
    <property type="match status" value="1"/>
</dbReference>